<comment type="caution">
    <text evidence="2">The sequence shown here is derived from an EMBL/GenBank/DDBJ whole genome shotgun (WGS) entry which is preliminary data.</text>
</comment>
<dbReference type="OrthoDB" id="10623475at2759"/>
<accession>A0A9P7F7F3</accession>
<dbReference type="EMBL" id="JABBWM010000023">
    <property type="protein sequence ID" value="KAG2109641.1"/>
    <property type="molecule type" value="Genomic_DNA"/>
</dbReference>
<proteinExistence type="predicted"/>
<dbReference type="RefSeq" id="XP_041293586.1">
    <property type="nucleotide sequence ID" value="XM_041440485.1"/>
</dbReference>
<feature type="signal peptide" evidence="1">
    <location>
        <begin position="1"/>
        <end position="19"/>
    </location>
</feature>
<dbReference type="Proteomes" id="UP000823399">
    <property type="component" value="Unassembled WGS sequence"/>
</dbReference>
<evidence type="ECO:0000256" key="1">
    <source>
        <dbReference type="SAM" id="SignalP"/>
    </source>
</evidence>
<organism evidence="2 3">
    <name type="scientific">Suillus discolor</name>
    <dbReference type="NCBI Taxonomy" id="1912936"/>
    <lineage>
        <taxon>Eukaryota</taxon>
        <taxon>Fungi</taxon>
        <taxon>Dikarya</taxon>
        <taxon>Basidiomycota</taxon>
        <taxon>Agaricomycotina</taxon>
        <taxon>Agaricomycetes</taxon>
        <taxon>Agaricomycetidae</taxon>
        <taxon>Boletales</taxon>
        <taxon>Suillineae</taxon>
        <taxon>Suillaceae</taxon>
        <taxon>Suillus</taxon>
    </lineage>
</organism>
<dbReference type="AlphaFoldDB" id="A0A9P7F7F3"/>
<dbReference type="GeneID" id="64702744"/>
<feature type="chain" id="PRO_5040418710" evidence="1">
    <location>
        <begin position="20"/>
        <end position="287"/>
    </location>
</feature>
<keyword evidence="1" id="KW-0732">Signal</keyword>
<gene>
    <name evidence="2" type="ORF">F5147DRAFT_760603</name>
</gene>
<reference evidence="2" key="1">
    <citation type="journal article" date="2020" name="New Phytol.">
        <title>Comparative genomics reveals dynamic genome evolution in host specialist ectomycorrhizal fungi.</title>
        <authorList>
            <person name="Lofgren L.A."/>
            <person name="Nguyen N.H."/>
            <person name="Vilgalys R."/>
            <person name="Ruytinx J."/>
            <person name="Liao H.L."/>
            <person name="Branco S."/>
            <person name="Kuo A."/>
            <person name="LaButti K."/>
            <person name="Lipzen A."/>
            <person name="Andreopoulos W."/>
            <person name="Pangilinan J."/>
            <person name="Riley R."/>
            <person name="Hundley H."/>
            <person name="Na H."/>
            <person name="Barry K."/>
            <person name="Grigoriev I.V."/>
            <person name="Stajich J.E."/>
            <person name="Kennedy P.G."/>
        </authorList>
    </citation>
    <scope>NUCLEOTIDE SEQUENCE</scope>
    <source>
        <strain evidence="2">FC423</strain>
    </source>
</reference>
<evidence type="ECO:0000313" key="2">
    <source>
        <dbReference type="EMBL" id="KAG2109641.1"/>
    </source>
</evidence>
<name>A0A9P7F7F3_9AGAM</name>
<protein>
    <submittedName>
        <fullName evidence="2">Uncharacterized protein</fullName>
    </submittedName>
</protein>
<keyword evidence="3" id="KW-1185">Reference proteome</keyword>
<sequence>MPWFCRCLAPSCLCEHVFLCVTRVFVAVKPAHLIRIRDRLGTIPSRGERELFVGVAQQIIVGVLDCISACTVLRGAMLLMSLRRADLEEQRSIGNPLCRVLAVQTPYILETLASRRPRITKVPWSANHRFSVPAKPPQAITKGGAEPNLPRLPGRAAFHILLSSFPATHTTGSLKAPDTKRRYRQRTWIDLPPTDGALASPGPFSSLEVTWTTEIWHLGLLRQLPLKHIDYVSVLGQTIGHPRRMMRQAILFTRQNKLKGRFVIKAQEDQGVTIGDWTRSYRYQPES</sequence>
<evidence type="ECO:0000313" key="3">
    <source>
        <dbReference type="Proteomes" id="UP000823399"/>
    </source>
</evidence>